<protein>
    <submittedName>
        <fullName evidence="1">Uncharacterized protein</fullName>
    </submittedName>
</protein>
<comment type="caution">
    <text evidence="1">The sequence shown here is derived from an EMBL/GenBank/DDBJ whole genome shotgun (WGS) entry which is preliminary data.</text>
</comment>
<accession>A0ACC2XP18</accession>
<gene>
    <name evidence="1" type="ORF">QFC22_000333</name>
</gene>
<evidence type="ECO:0000313" key="2">
    <source>
        <dbReference type="Proteomes" id="UP001243375"/>
    </source>
</evidence>
<sequence length="544" mass="60793">MVVSNIFIKSTEILAPERILHFPASPAFRHLPADLVPFAEFQGKGIYVPLALTANDVDRGEDNHPSNLEEIDGQGIPTIHLRTDSNDPYAPRPFHTRLGVIVRVPVEDAWKLGRDEGWVEPHGTSRCLRHDASRLPHLPTGTHIRKSEQTDGEWIMPSEEEEVSAFVRDMEGAMKRYWVKVMGEAHARSHLITAKESFEIVNTFLHYLLHHRIFTPEEPYFLSSLTNCIALSTRMLEQIKIAQLLCNVLPGTNEPRSWHAFALQAWLRIPAIRSDEEWTVNGELMRLRIEAEFTEAREESLARNLEEQRECAGRVPGEEEQVNVVEQEVEEKSGVGEDGYTRGVKWTDEDVAVHAADEDMGETDVVDVNVDSDGWHVEGYAALMETLTKAIGSPVTEFSITAKREPAMYTITHLSHDRPESVVTRAGQRLDVKFIEYARGVRAGSSSTTDGDVAGHEFLWLTLTPQLSGESSKSKGDAAAEEEVVVLVDAYGKGGSSPVQQMMDKEQARGMGIKVGLICIGRSGQDQREGTWLVDTLDEVVPRF</sequence>
<dbReference type="Proteomes" id="UP001243375">
    <property type="component" value="Unassembled WGS sequence"/>
</dbReference>
<keyword evidence="2" id="KW-1185">Reference proteome</keyword>
<proteinExistence type="predicted"/>
<evidence type="ECO:0000313" key="1">
    <source>
        <dbReference type="EMBL" id="KAJ9125373.1"/>
    </source>
</evidence>
<dbReference type="EMBL" id="JASBWU010000001">
    <property type="protein sequence ID" value="KAJ9125373.1"/>
    <property type="molecule type" value="Genomic_DNA"/>
</dbReference>
<name>A0ACC2XP18_9TREE</name>
<reference evidence="1" key="1">
    <citation type="submission" date="2023-04" db="EMBL/GenBank/DDBJ databases">
        <title>Draft Genome sequencing of Naganishia species isolated from polar environments using Oxford Nanopore Technology.</title>
        <authorList>
            <person name="Leo P."/>
            <person name="Venkateswaran K."/>
        </authorList>
    </citation>
    <scope>NUCLEOTIDE SEQUENCE</scope>
    <source>
        <strain evidence="1">MNA-CCFEE 5425</strain>
    </source>
</reference>
<organism evidence="1 2">
    <name type="scientific">Naganishia vaughanmartiniae</name>
    <dbReference type="NCBI Taxonomy" id="1424756"/>
    <lineage>
        <taxon>Eukaryota</taxon>
        <taxon>Fungi</taxon>
        <taxon>Dikarya</taxon>
        <taxon>Basidiomycota</taxon>
        <taxon>Agaricomycotina</taxon>
        <taxon>Tremellomycetes</taxon>
        <taxon>Filobasidiales</taxon>
        <taxon>Filobasidiaceae</taxon>
        <taxon>Naganishia</taxon>
    </lineage>
</organism>